<keyword evidence="1 8" id="KW-0808">Transferase</keyword>
<evidence type="ECO:0000256" key="2">
    <source>
        <dbReference type="ARBA" id="ARBA00022741"/>
    </source>
</evidence>
<reference evidence="9" key="1">
    <citation type="submission" date="2023-04" db="EMBL/GenBank/DDBJ databases">
        <title>Comparative genomic analysis of Cohnella hashimotonis sp. nov., isolated from the International Space Station.</title>
        <authorList>
            <person name="Venkateswaran K."/>
            <person name="Simpson A."/>
        </authorList>
    </citation>
    <scope>NUCLEOTIDE SEQUENCE</scope>
    <source>
        <strain evidence="9">F6_2S_P_1</strain>
    </source>
</reference>
<evidence type="ECO:0000256" key="7">
    <source>
        <dbReference type="ARBA" id="ARBA00047925"/>
    </source>
</evidence>
<evidence type="ECO:0000256" key="8">
    <source>
        <dbReference type="HAMAP-Rule" id="MF_00361"/>
    </source>
</evidence>
<feature type="active site" description="Proton acceptor" evidence="8">
    <location>
        <position position="45"/>
    </location>
</feature>
<dbReference type="InterPro" id="IPR017438">
    <property type="entry name" value="ATP-NAD_kinase_N"/>
</dbReference>
<feature type="binding site" evidence="8">
    <location>
        <begin position="120"/>
        <end position="121"/>
    </location>
    <ligand>
        <name>NAD(+)</name>
        <dbReference type="ChEBI" id="CHEBI:57540"/>
    </ligand>
</feature>
<dbReference type="InterPro" id="IPR002504">
    <property type="entry name" value="NADK"/>
</dbReference>
<feature type="binding site" evidence="8">
    <location>
        <position position="183"/>
    </location>
    <ligand>
        <name>NAD(+)</name>
        <dbReference type="ChEBI" id="CHEBI:57540"/>
    </ligand>
</feature>
<keyword evidence="3 8" id="KW-0418">Kinase</keyword>
<comment type="caution">
    <text evidence="8">Lacks conserved residue(s) required for the propagation of feature annotation.</text>
</comment>
<evidence type="ECO:0000256" key="5">
    <source>
        <dbReference type="ARBA" id="ARBA00022857"/>
    </source>
</evidence>
<evidence type="ECO:0000313" key="10">
    <source>
        <dbReference type="Proteomes" id="UP001161691"/>
    </source>
</evidence>
<keyword evidence="6 8" id="KW-0520">NAD</keyword>
<name>A0ABT6TBL4_9BACL</name>
<feature type="binding site" evidence="8">
    <location>
        <begin position="45"/>
        <end position="46"/>
    </location>
    <ligand>
        <name>NAD(+)</name>
        <dbReference type="ChEBI" id="CHEBI:57540"/>
    </ligand>
</feature>
<dbReference type="Pfam" id="PF01513">
    <property type="entry name" value="NAD_kinase"/>
    <property type="match status" value="1"/>
</dbReference>
<keyword evidence="8" id="KW-0963">Cytoplasm</keyword>
<comment type="similarity">
    <text evidence="8">Belongs to the NAD kinase family.</text>
</comment>
<keyword evidence="5 8" id="KW-0521">NADP</keyword>
<dbReference type="HAMAP" id="MF_00361">
    <property type="entry name" value="NAD_kinase"/>
    <property type="match status" value="1"/>
</dbReference>
<organism evidence="9 10">
    <name type="scientific">Cohnella hashimotonis</name>
    <dbReference type="NCBI Taxonomy" id="2826895"/>
    <lineage>
        <taxon>Bacteria</taxon>
        <taxon>Bacillati</taxon>
        <taxon>Bacillota</taxon>
        <taxon>Bacilli</taxon>
        <taxon>Bacillales</taxon>
        <taxon>Paenibacillaceae</taxon>
        <taxon>Cohnella</taxon>
    </lineage>
</organism>
<dbReference type="EMBL" id="JAGRPV010000001">
    <property type="protein sequence ID" value="MDI4644222.1"/>
    <property type="molecule type" value="Genomic_DNA"/>
</dbReference>
<proteinExistence type="inferred from homology"/>
<dbReference type="NCBIfam" id="NF003424">
    <property type="entry name" value="PRK04885.1"/>
    <property type="match status" value="1"/>
</dbReference>
<dbReference type="InterPro" id="IPR017437">
    <property type="entry name" value="ATP-NAD_kinase_PpnK-typ_C"/>
</dbReference>
<feature type="binding site" evidence="8">
    <location>
        <position position="148"/>
    </location>
    <ligand>
        <name>NAD(+)</name>
        <dbReference type="ChEBI" id="CHEBI:57540"/>
    </ligand>
</feature>
<dbReference type="Pfam" id="PF20143">
    <property type="entry name" value="NAD_kinase_C"/>
    <property type="match status" value="1"/>
</dbReference>
<evidence type="ECO:0000256" key="1">
    <source>
        <dbReference type="ARBA" id="ARBA00022679"/>
    </source>
</evidence>
<keyword evidence="2 8" id="KW-0547">Nucleotide-binding</keyword>
<dbReference type="RefSeq" id="WP_282907238.1">
    <property type="nucleotide sequence ID" value="NZ_JAGRPV010000001.1"/>
</dbReference>
<dbReference type="PANTHER" id="PTHR20275:SF0">
    <property type="entry name" value="NAD KINASE"/>
    <property type="match status" value="1"/>
</dbReference>
<dbReference type="InterPro" id="IPR016064">
    <property type="entry name" value="NAD/diacylglycerol_kinase_sf"/>
</dbReference>
<dbReference type="Gene3D" id="3.40.50.10330">
    <property type="entry name" value="Probable inorganic polyphosphate/atp-NAD kinase, domain 1"/>
    <property type="match status" value="1"/>
</dbReference>
<dbReference type="SUPFAM" id="SSF111331">
    <property type="entry name" value="NAD kinase/diacylglycerol kinase-like"/>
    <property type="match status" value="1"/>
</dbReference>
<dbReference type="Gene3D" id="2.60.200.30">
    <property type="entry name" value="Probable inorganic polyphosphate/atp-NAD kinase, domain 2"/>
    <property type="match status" value="1"/>
</dbReference>
<evidence type="ECO:0000256" key="4">
    <source>
        <dbReference type="ARBA" id="ARBA00022840"/>
    </source>
</evidence>
<feature type="binding site" evidence="8">
    <location>
        <position position="146"/>
    </location>
    <ligand>
        <name>NAD(+)</name>
        <dbReference type="ChEBI" id="CHEBI:57540"/>
    </ligand>
</feature>
<comment type="function">
    <text evidence="8">Involved in the regulation of the intracellular balance of NAD and NADP, and is a key enzyme in the biosynthesis of NADP. Catalyzes specifically the phosphorylation on 2'-hydroxyl of the adenosine moiety of NAD to yield NADP.</text>
</comment>
<evidence type="ECO:0000313" key="9">
    <source>
        <dbReference type="EMBL" id="MDI4644222.1"/>
    </source>
</evidence>
<evidence type="ECO:0000256" key="6">
    <source>
        <dbReference type="ARBA" id="ARBA00023027"/>
    </source>
</evidence>
<sequence length="291" mass="32585">MKYALLDRGDSLSRELAETFHKLARERGLTSNPGSPDLIVSIGGDGTLLQAFHSFADHIEDVAFVGVHTGHLGFYADWKKNELEELVTLIASTEPQKVSYPLLNIQVVTDTETKSYLALNEFTLKRPGGTLVAQLNINDEPFEMFRGDGIVVSTPSGSTGYNKSVHGAILHPSLEALQIAELASINNRIYRTLGSSVILPKHHHCDIVTDPSDDLSLLVDHLTLRFQGVRSIICRVAEEKIHFARYRPHPFWNRVRNAFIGSPKEILSQNFPRKKFSSLDENENKNEQENK</sequence>
<feature type="binding site" evidence="8">
    <location>
        <begin position="159"/>
        <end position="164"/>
    </location>
    <ligand>
        <name>NAD(+)</name>
        <dbReference type="ChEBI" id="CHEBI:57540"/>
    </ligand>
</feature>
<comment type="catalytic activity">
    <reaction evidence="7 8">
        <text>NAD(+) + ATP = ADP + NADP(+) + H(+)</text>
        <dbReference type="Rhea" id="RHEA:18629"/>
        <dbReference type="ChEBI" id="CHEBI:15378"/>
        <dbReference type="ChEBI" id="CHEBI:30616"/>
        <dbReference type="ChEBI" id="CHEBI:57540"/>
        <dbReference type="ChEBI" id="CHEBI:58349"/>
        <dbReference type="ChEBI" id="CHEBI:456216"/>
        <dbReference type="EC" id="2.7.1.23"/>
    </reaction>
</comment>
<dbReference type="Proteomes" id="UP001161691">
    <property type="component" value="Unassembled WGS sequence"/>
</dbReference>
<protein>
    <recommendedName>
        <fullName evidence="8">NAD kinase</fullName>
        <ecNumber evidence="8">2.7.1.23</ecNumber>
    </recommendedName>
    <alternativeName>
        <fullName evidence="8">ATP-dependent NAD kinase</fullName>
    </alternativeName>
</protein>
<dbReference type="PANTHER" id="PTHR20275">
    <property type="entry name" value="NAD KINASE"/>
    <property type="match status" value="1"/>
</dbReference>
<dbReference type="GO" id="GO:0003951">
    <property type="term" value="F:NAD+ kinase activity"/>
    <property type="evidence" value="ECO:0007669"/>
    <property type="project" value="UniProtKB-EC"/>
</dbReference>
<comment type="subcellular location">
    <subcellularLocation>
        <location evidence="8">Cytoplasm</location>
    </subcellularLocation>
</comment>
<keyword evidence="10" id="KW-1185">Reference proteome</keyword>
<gene>
    <name evidence="8" type="primary">nadK</name>
    <name evidence="9" type="ORF">KB449_04580</name>
</gene>
<accession>A0ABT6TBL4</accession>
<evidence type="ECO:0000256" key="3">
    <source>
        <dbReference type="ARBA" id="ARBA00022777"/>
    </source>
</evidence>
<dbReference type="EC" id="2.7.1.23" evidence="8"/>
<comment type="caution">
    <text evidence="9">The sequence shown here is derived from an EMBL/GenBank/DDBJ whole genome shotgun (WGS) entry which is preliminary data.</text>
</comment>
<comment type="cofactor">
    <cofactor evidence="8">
        <name>a divalent metal cation</name>
        <dbReference type="ChEBI" id="CHEBI:60240"/>
    </cofactor>
</comment>
<keyword evidence="4 8" id="KW-0067">ATP-binding</keyword>